<reference evidence="2" key="1">
    <citation type="submission" date="2013-02" db="EMBL/GenBank/DDBJ databases">
        <authorList>
            <person name="Hughes D."/>
        </authorList>
    </citation>
    <scope>NUCLEOTIDE SEQUENCE</scope>
    <source>
        <strain>Durham</strain>
        <strain evidence="2">NC isolate 2 -- Noor lab</strain>
    </source>
</reference>
<dbReference type="HOGENOM" id="CLU_2457353_0_0_1"/>
<dbReference type="EnsemblMetazoa" id="MESCA004634-RA">
    <property type="protein sequence ID" value="MESCA004634-PA"/>
    <property type="gene ID" value="MESCA004634"/>
</dbReference>
<dbReference type="Proteomes" id="UP000015102">
    <property type="component" value="Unassembled WGS sequence"/>
</dbReference>
<dbReference type="EMBL" id="CAQQ02090056">
    <property type="status" value="NOT_ANNOTATED_CDS"/>
    <property type="molecule type" value="Genomic_DNA"/>
</dbReference>
<evidence type="ECO:0000313" key="2">
    <source>
        <dbReference type="Proteomes" id="UP000015102"/>
    </source>
</evidence>
<sequence length="89" mass="10105">MIHRTENGTSGNTSGVKSVIRRRRKNRVLRIAVRASSVVGIGASSFEGIRSFLRGYFKYFTEELPRGEHKISQARITKATSSRKIYNFL</sequence>
<proteinExistence type="predicted"/>
<organism evidence="1 2">
    <name type="scientific">Megaselia scalaris</name>
    <name type="common">Humpbacked fly</name>
    <name type="synonym">Phora scalaris</name>
    <dbReference type="NCBI Taxonomy" id="36166"/>
    <lineage>
        <taxon>Eukaryota</taxon>
        <taxon>Metazoa</taxon>
        <taxon>Ecdysozoa</taxon>
        <taxon>Arthropoda</taxon>
        <taxon>Hexapoda</taxon>
        <taxon>Insecta</taxon>
        <taxon>Pterygota</taxon>
        <taxon>Neoptera</taxon>
        <taxon>Endopterygota</taxon>
        <taxon>Diptera</taxon>
        <taxon>Brachycera</taxon>
        <taxon>Muscomorpha</taxon>
        <taxon>Platypezoidea</taxon>
        <taxon>Phoridae</taxon>
        <taxon>Megaseliini</taxon>
        <taxon>Megaselia</taxon>
    </lineage>
</organism>
<name>T1GM66_MEGSC</name>
<accession>T1GM66</accession>
<keyword evidence="2" id="KW-1185">Reference proteome</keyword>
<reference evidence="1" key="2">
    <citation type="submission" date="2015-06" db="UniProtKB">
        <authorList>
            <consortium name="EnsemblMetazoa"/>
        </authorList>
    </citation>
    <scope>IDENTIFICATION</scope>
</reference>
<dbReference type="AlphaFoldDB" id="T1GM66"/>
<dbReference type="EMBL" id="CAQQ02090055">
    <property type="status" value="NOT_ANNOTATED_CDS"/>
    <property type="molecule type" value="Genomic_DNA"/>
</dbReference>
<dbReference type="EMBL" id="CAQQ02090057">
    <property type="status" value="NOT_ANNOTATED_CDS"/>
    <property type="molecule type" value="Genomic_DNA"/>
</dbReference>
<evidence type="ECO:0000313" key="1">
    <source>
        <dbReference type="EnsemblMetazoa" id="MESCA004634-PA"/>
    </source>
</evidence>
<protein>
    <submittedName>
        <fullName evidence="1">Uncharacterized protein</fullName>
    </submittedName>
</protein>